<dbReference type="InterPro" id="IPR038664">
    <property type="entry name" value="Gar1/Naf1_Cbf5-bd_sf"/>
</dbReference>
<dbReference type="PANTHER" id="PTHR31633:SF1">
    <property type="entry name" value="H_ACA RIBONUCLEOPROTEIN COMPLEX NON-CORE SUBUNIT NAF1"/>
    <property type="match status" value="1"/>
</dbReference>
<dbReference type="HOGENOM" id="CLU_022331_0_0_1"/>
<protein>
    <recommendedName>
        <fullName evidence="3">H/ACA ribonucleoprotein complex non-core subunit NAF1</fullName>
    </recommendedName>
</protein>
<feature type="compositionally biased region" description="Polar residues" evidence="9">
    <location>
        <begin position="517"/>
        <end position="532"/>
    </location>
</feature>
<dbReference type="SUPFAM" id="SSF50447">
    <property type="entry name" value="Translation proteins"/>
    <property type="match status" value="1"/>
</dbReference>
<dbReference type="EMBL" id="KB445810">
    <property type="protein sequence ID" value="EMD32566.1"/>
    <property type="molecule type" value="Genomic_DNA"/>
</dbReference>
<feature type="compositionally biased region" description="Low complexity" evidence="9">
    <location>
        <begin position="31"/>
        <end position="42"/>
    </location>
</feature>
<comment type="similarity">
    <text evidence="2">Belongs to the NAF1 family.</text>
</comment>
<evidence type="ECO:0000256" key="5">
    <source>
        <dbReference type="ARBA" id="ARBA00022552"/>
    </source>
</evidence>
<dbReference type="GO" id="GO:0001522">
    <property type="term" value="P:pseudouridine synthesis"/>
    <property type="evidence" value="ECO:0007669"/>
    <property type="project" value="InterPro"/>
</dbReference>
<accession>M2R125</accession>
<evidence type="ECO:0000256" key="7">
    <source>
        <dbReference type="ARBA" id="ARBA00022884"/>
    </source>
</evidence>
<dbReference type="Proteomes" id="UP000016930">
    <property type="component" value="Unassembled WGS sequence"/>
</dbReference>
<dbReference type="GO" id="GO:0005634">
    <property type="term" value="C:nucleus"/>
    <property type="evidence" value="ECO:0007669"/>
    <property type="project" value="UniProtKB-SubCell"/>
</dbReference>
<keyword evidence="4" id="KW-0690">Ribosome biogenesis</keyword>
<feature type="compositionally biased region" description="Polar residues" evidence="9">
    <location>
        <begin position="303"/>
        <end position="316"/>
    </location>
</feature>
<comment type="subcellular location">
    <subcellularLocation>
        <location evidence="1">Nucleus</location>
    </subcellularLocation>
</comment>
<feature type="region of interest" description="Disordered" evidence="9">
    <location>
        <begin position="25"/>
        <end position="129"/>
    </location>
</feature>
<dbReference type="Pfam" id="PF04410">
    <property type="entry name" value="Gar1"/>
    <property type="match status" value="1"/>
</dbReference>
<evidence type="ECO:0000256" key="2">
    <source>
        <dbReference type="ARBA" id="ARBA00009801"/>
    </source>
</evidence>
<feature type="region of interest" description="Disordered" evidence="9">
    <location>
        <begin position="261"/>
        <end position="532"/>
    </location>
</feature>
<dbReference type="GO" id="GO:0006364">
    <property type="term" value="P:rRNA processing"/>
    <property type="evidence" value="ECO:0007669"/>
    <property type="project" value="UniProtKB-KW"/>
</dbReference>
<dbReference type="PANTHER" id="PTHR31633">
    <property type="entry name" value="H/ACA RIBONUCLEOPROTEIN COMPLEX NON-CORE SUBUNIT NAF1"/>
    <property type="match status" value="1"/>
</dbReference>
<evidence type="ECO:0000313" key="10">
    <source>
        <dbReference type="EMBL" id="EMD32566.1"/>
    </source>
</evidence>
<evidence type="ECO:0000256" key="8">
    <source>
        <dbReference type="ARBA" id="ARBA00023242"/>
    </source>
</evidence>
<dbReference type="Gene3D" id="2.40.10.230">
    <property type="entry name" value="Probable tRNA pseudouridine synthase domain"/>
    <property type="match status" value="1"/>
</dbReference>
<keyword evidence="5" id="KW-0698">rRNA processing</keyword>
<feature type="compositionally biased region" description="Acidic residues" evidence="9">
    <location>
        <begin position="267"/>
        <end position="283"/>
    </location>
</feature>
<dbReference type="GO" id="GO:0003723">
    <property type="term" value="F:RNA binding"/>
    <property type="evidence" value="ECO:0007669"/>
    <property type="project" value="UniProtKB-KW"/>
</dbReference>
<dbReference type="GO" id="GO:0005732">
    <property type="term" value="C:sno(s)RNA-containing ribonucleoprotein complex"/>
    <property type="evidence" value="ECO:0007669"/>
    <property type="project" value="InterPro"/>
</dbReference>
<sequence>MASELGFKVPSIVAQDLRLIQDIIGEIPVPSSSKTSSVSGTTDDPDIASSDSDTDSEQEVEADIFNGPLDDDVPAPSDTTSDSDDSSDSSSSSGSDSDIEDEPTKTSQAPASQVVDADDDEEAGPAGAADTLLKTKNEILDTPIIIPEIEEVGPLELLEKVGEVMSIVDKVVIVKGLPSELANRASEQALDSDTLLVFEDRKVLGYIYETFGPTTQPLYQVRFNDQYPLDLTKVQVSRPVFHVPERSRFVFVRQLKRFKGSDASNVNDEEPAEDELEFSDDEQEAAHKRSLAQRRERTRAGSVVSSRHATPTPSQMRDQDMTGESYGANPYDDASPYGMDYGAGPSRPAPIPYDDPYSDSYGISEPQQSTSTPPPRLPEAPTDPYVADEEPSMSGSFGDHGRGRGRGRGPMRGARGGARDTRGRGRGRDRDRRQGTRGRGRGYGTDRSDRAGPYGRRPSHSGSLDDSYDPRRPRSMSPTSLAIARATGQYADGSPIEPDVRPGAPAAPGANALHSASEGSWSYPQHAAQDQQQYSDFSYGYQQQPYQQPYVQPHINPRFASAFAMQFGYAQGGQYSEYDSYSYGGGYGNGAGEASQASREWSEEWNGTRRPSESREGSWTGGTS</sequence>
<proteinExistence type="inferred from homology"/>
<name>M2R125_CERS8</name>
<reference evidence="10 11" key="1">
    <citation type="journal article" date="2012" name="Proc. Natl. Acad. Sci. U.S.A.">
        <title>Comparative genomics of Ceriporiopsis subvermispora and Phanerochaete chrysosporium provide insight into selective ligninolysis.</title>
        <authorList>
            <person name="Fernandez-Fueyo E."/>
            <person name="Ruiz-Duenas F.J."/>
            <person name="Ferreira P."/>
            <person name="Floudas D."/>
            <person name="Hibbett D.S."/>
            <person name="Canessa P."/>
            <person name="Larrondo L.F."/>
            <person name="James T.Y."/>
            <person name="Seelenfreund D."/>
            <person name="Lobos S."/>
            <person name="Polanco R."/>
            <person name="Tello M."/>
            <person name="Honda Y."/>
            <person name="Watanabe T."/>
            <person name="Watanabe T."/>
            <person name="Ryu J.S."/>
            <person name="Kubicek C.P."/>
            <person name="Schmoll M."/>
            <person name="Gaskell J."/>
            <person name="Hammel K.E."/>
            <person name="St John F.J."/>
            <person name="Vanden Wymelenberg A."/>
            <person name="Sabat G."/>
            <person name="Splinter BonDurant S."/>
            <person name="Syed K."/>
            <person name="Yadav J.S."/>
            <person name="Doddapaneni H."/>
            <person name="Subramanian V."/>
            <person name="Lavin J.L."/>
            <person name="Oguiza J.A."/>
            <person name="Perez G."/>
            <person name="Pisabarro A.G."/>
            <person name="Ramirez L."/>
            <person name="Santoyo F."/>
            <person name="Master E."/>
            <person name="Coutinho P.M."/>
            <person name="Henrissat B."/>
            <person name="Lombard V."/>
            <person name="Magnuson J.K."/>
            <person name="Kuees U."/>
            <person name="Hori C."/>
            <person name="Igarashi K."/>
            <person name="Samejima M."/>
            <person name="Held B.W."/>
            <person name="Barry K.W."/>
            <person name="LaButti K.M."/>
            <person name="Lapidus A."/>
            <person name="Lindquist E.A."/>
            <person name="Lucas S.M."/>
            <person name="Riley R."/>
            <person name="Salamov A.A."/>
            <person name="Hoffmeister D."/>
            <person name="Schwenk D."/>
            <person name="Hadar Y."/>
            <person name="Yarden O."/>
            <person name="de Vries R.P."/>
            <person name="Wiebenga A."/>
            <person name="Stenlid J."/>
            <person name="Eastwood D."/>
            <person name="Grigoriev I.V."/>
            <person name="Berka R.M."/>
            <person name="Blanchette R.A."/>
            <person name="Kersten P."/>
            <person name="Martinez A.T."/>
            <person name="Vicuna R."/>
            <person name="Cullen D."/>
        </authorList>
    </citation>
    <scope>NUCLEOTIDE SEQUENCE [LARGE SCALE GENOMIC DNA]</scope>
    <source>
        <strain evidence="10 11">B</strain>
    </source>
</reference>
<gene>
    <name evidence="10" type="ORF">CERSUDRAFT_99296</name>
</gene>
<keyword evidence="8" id="KW-0539">Nucleus</keyword>
<evidence type="ECO:0000256" key="1">
    <source>
        <dbReference type="ARBA" id="ARBA00004123"/>
    </source>
</evidence>
<keyword evidence="6" id="KW-0597">Phosphoprotein</keyword>
<dbReference type="GO" id="GO:0000493">
    <property type="term" value="P:box H/ACA snoRNP assembly"/>
    <property type="evidence" value="ECO:0007669"/>
    <property type="project" value="InterPro"/>
</dbReference>
<feature type="compositionally biased region" description="Acidic residues" evidence="9">
    <location>
        <begin position="52"/>
        <end position="62"/>
    </location>
</feature>
<evidence type="ECO:0000256" key="4">
    <source>
        <dbReference type="ARBA" id="ARBA00022517"/>
    </source>
</evidence>
<organism evidence="10 11">
    <name type="scientific">Ceriporiopsis subvermispora (strain B)</name>
    <name type="common">White-rot fungus</name>
    <name type="synonym">Gelatoporia subvermispora</name>
    <dbReference type="NCBI Taxonomy" id="914234"/>
    <lineage>
        <taxon>Eukaryota</taxon>
        <taxon>Fungi</taxon>
        <taxon>Dikarya</taxon>
        <taxon>Basidiomycota</taxon>
        <taxon>Agaricomycotina</taxon>
        <taxon>Agaricomycetes</taxon>
        <taxon>Polyporales</taxon>
        <taxon>Gelatoporiaceae</taxon>
        <taxon>Gelatoporia</taxon>
    </lineage>
</organism>
<feature type="compositionally biased region" description="Basic and acidic residues" evidence="9">
    <location>
        <begin position="600"/>
        <end position="616"/>
    </location>
</feature>
<evidence type="ECO:0000313" key="11">
    <source>
        <dbReference type="Proteomes" id="UP000016930"/>
    </source>
</evidence>
<evidence type="ECO:0000256" key="3">
    <source>
        <dbReference type="ARBA" id="ARBA00021438"/>
    </source>
</evidence>
<evidence type="ECO:0000256" key="6">
    <source>
        <dbReference type="ARBA" id="ARBA00022553"/>
    </source>
</evidence>
<feature type="compositionally biased region" description="Basic and acidic residues" evidence="9">
    <location>
        <begin position="417"/>
        <end position="434"/>
    </location>
</feature>
<dbReference type="AlphaFoldDB" id="M2R125"/>
<feature type="region of interest" description="Disordered" evidence="9">
    <location>
        <begin position="586"/>
        <end position="624"/>
    </location>
</feature>
<evidence type="ECO:0000256" key="9">
    <source>
        <dbReference type="SAM" id="MobiDB-lite"/>
    </source>
</evidence>
<feature type="compositionally biased region" description="Low complexity" evidence="9">
    <location>
        <begin position="502"/>
        <end position="512"/>
    </location>
</feature>
<dbReference type="OrthoDB" id="21550at2759"/>
<keyword evidence="7" id="KW-0694">RNA-binding</keyword>
<dbReference type="STRING" id="914234.M2R125"/>
<dbReference type="InterPro" id="IPR009000">
    <property type="entry name" value="Transl_B-barrel_sf"/>
</dbReference>
<keyword evidence="11" id="KW-1185">Reference proteome</keyword>
<dbReference type="InterPro" id="IPR040309">
    <property type="entry name" value="Naf1"/>
</dbReference>
<dbReference type="InterPro" id="IPR007504">
    <property type="entry name" value="H/ACA_rnp_Gar1/Naf1"/>
</dbReference>